<evidence type="ECO:0000313" key="2">
    <source>
        <dbReference type="Proteomes" id="UP001175228"/>
    </source>
</evidence>
<keyword evidence="2" id="KW-1185">Reference proteome</keyword>
<gene>
    <name evidence="1" type="ORF">EDD18DRAFT_1065072</name>
</gene>
<feature type="non-terminal residue" evidence="1">
    <location>
        <position position="154"/>
    </location>
</feature>
<accession>A0AA39V1R7</accession>
<evidence type="ECO:0000313" key="1">
    <source>
        <dbReference type="EMBL" id="KAK0502065.1"/>
    </source>
</evidence>
<comment type="caution">
    <text evidence="1">The sequence shown here is derived from an EMBL/GenBank/DDBJ whole genome shotgun (WGS) entry which is preliminary data.</text>
</comment>
<dbReference type="AlphaFoldDB" id="A0AA39V1R7"/>
<protein>
    <submittedName>
        <fullName evidence="1">Uncharacterized protein</fullName>
    </submittedName>
</protein>
<dbReference type="EMBL" id="JAUEPU010000005">
    <property type="protein sequence ID" value="KAK0502065.1"/>
    <property type="molecule type" value="Genomic_DNA"/>
</dbReference>
<proteinExistence type="predicted"/>
<organism evidence="1 2">
    <name type="scientific">Armillaria luteobubalina</name>
    <dbReference type="NCBI Taxonomy" id="153913"/>
    <lineage>
        <taxon>Eukaryota</taxon>
        <taxon>Fungi</taxon>
        <taxon>Dikarya</taxon>
        <taxon>Basidiomycota</taxon>
        <taxon>Agaricomycotina</taxon>
        <taxon>Agaricomycetes</taxon>
        <taxon>Agaricomycetidae</taxon>
        <taxon>Agaricales</taxon>
        <taxon>Marasmiineae</taxon>
        <taxon>Physalacriaceae</taxon>
        <taxon>Armillaria</taxon>
    </lineage>
</organism>
<dbReference type="Proteomes" id="UP001175228">
    <property type="component" value="Unassembled WGS sequence"/>
</dbReference>
<name>A0AA39V1R7_9AGAR</name>
<sequence length="154" mass="17442">MSHQSAGTSPGIVNQIPVDPPTLFKDFNLEPNVATYLCCRSCHALYPYNSSMKYDHDSTPKSCVRRPAASEPSCDYPLWEERHVGGQIAMTPRLKYIHLDLKEWLGRLLVRPGVEDILQKANRTSPKENMADIHDSPFWHTFPGPDDLPFMTTS</sequence>
<reference evidence="1" key="1">
    <citation type="submission" date="2023-06" db="EMBL/GenBank/DDBJ databases">
        <authorList>
            <consortium name="Lawrence Berkeley National Laboratory"/>
            <person name="Ahrendt S."/>
            <person name="Sahu N."/>
            <person name="Indic B."/>
            <person name="Wong-Bajracharya J."/>
            <person name="Merenyi Z."/>
            <person name="Ke H.-M."/>
            <person name="Monk M."/>
            <person name="Kocsube S."/>
            <person name="Drula E."/>
            <person name="Lipzen A."/>
            <person name="Balint B."/>
            <person name="Henrissat B."/>
            <person name="Andreopoulos B."/>
            <person name="Martin F.M."/>
            <person name="Harder C.B."/>
            <person name="Rigling D."/>
            <person name="Ford K.L."/>
            <person name="Foster G.D."/>
            <person name="Pangilinan J."/>
            <person name="Papanicolaou A."/>
            <person name="Barry K."/>
            <person name="LaButti K."/>
            <person name="Viragh M."/>
            <person name="Koriabine M."/>
            <person name="Yan M."/>
            <person name="Riley R."/>
            <person name="Champramary S."/>
            <person name="Plett K.L."/>
            <person name="Tsai I.J."/>
            <person name="Slot J."/>
            <person name="Sipos G."/>
            <person name="Plett J."/>
            <person name="Nagy L.G."/>
            <person name="Grigoriev I.V."/>
        </authorList>
    </citation>
    <scope>NUCLEOTIDE SEQUENCE</scope>
    <source>
        <strain evidence="1">HWK02</strain>
    </source>
</reference>